<evidence type="ECO:0000313" key="3">
    <source>
        <dbReference type="EMBL" id="EGT35649.1"/>
    </source>
</evidence>
<protein>
    <recommendedName>
        <fullName evidence="2">HTH CENPB-type domain-containing protein</fullName>
    </recommendedName>
</protein>
<evidence type="ECO:0000256" key="1">
    <source>
        <dbReference type="ARBA" id="ARBA00023125"/>
    </source>
</evidence>
<dbReference type="SUPFAM" id="SSF118310">
    <property type="entry name" value="AN1-like Zinc finger"/>
    <property type="match status" value="1"/>
</dbReference>
<dbReference type="SMART" id="SM00674">
    <property type="entry name" value="CENPB"/>
    <property type="match status" value="1"/>
</dbReference>
<dbReference type="GO" id="GO:0003677">
    <property type="term" value="F:DNA binding"/>
    <property type="evidence" value="ECO:0007669"/>
    <property type="project" value="UniProtKB-KW"/>
</dbReference>
<dbReference type="OrthoDB" id="5852425at2759"/>
<name>G0MLL4_CAEBE</name>
<feature type="domain" description="HTH CENPB-type" evidence="2">
    <location>
        <begin position="167"/>
        <end position="234"/>
    </location>
</feature>
<evidence type="ECO:0000313" key="4">
    <source>
        <dbReference type="Proteomes" id="UP000008068"/>
    </source>
</evidence>
<dbReference type="InterPro" id="IPR006600">
    <property type="entry name" value="HTH_CenpB_DNA-bd_dom"/>
</dbReference>
<evidence type="ECO:0000259" key="2">
    <source>
        <dbReference type="SMART" id="SM00674"/>
    </source>
</evidence>
<dbReference type="EMBL" id="GL379800">
    <property type="protein sequence ID" value="EGT35649.1"/>
    <property type="molecule type" value="Genomic_DNA"/>
</dbReference>
<accession>G0MLL4</accession>
<proteinExistence type="predicted"/>
<dbReference type="OMA" id="NIHAMAS"/>
<dbReference type="AlphaFoldDB" id="G0MLL4"/>
<gene>
    <name evidence="3" type="ORF">CAEBREN_23892</name>
</gene>
<dbReference type="HOGENOM" id="CLU_021331_0_0_1"/>
<dbReference type="InterPro" id="IPR007350">
    <property type="entry name" value="Transposase_Tc5_C"/>
</dbReference>
<keyword evidence="4" id="KW-1185">Reference proteome</keyword>
<dbReference type="InterPro" id="IPR035896">
    <property type="entry name" value="AN1-like_Znf"/>
</dbReference>
<sequence length="551" mass="63385">MDSSSDAADRVLDYVYAHWKGSPKRPTLNEKEMKSANVMLEMLNSLNEGDVDLISEEYLNQFEDDTKDLSWTPEDEEYHKIAVFPDVIKTPGQPNMVQFSRGVLVEQEKVEKAVEYYGSKKGFLNNGSRVRPSLQTMMSRYKFIKNNDHLVKLRGFEDTGYIKANRRNNLEIISTELEKDVRTYIEEGRILHDSSLRFLITDIIRRNHLDIKDFKASHEWLAGWKRRHGLTSRKITKFVAIVRHKSRAEIEKQSKEFVAKVNPDFRLYSPANIFNCDQSGFQIEMHSARTLTFKGVKDVPCVVQCASSVTHSYTVMPIVSADGKLFEKLYINLKEPNGQFPATKGHFKANNIVVTCHTSHIMTKNLMKVFFEKVYFDPKMPKNSVLLVDSWTSWRDKTAIDSVRPATNNVKIHIIPPGSTGQIQPCDVGIFGAFKKVIKTITGHAQLTRGDHKVHQRDAILRLLSIVWHQLQHPDLQGWVQYAWHASGYDVPRPAPFKTPAQLFFPRDVARDCGSPGCPITSFFFCRWCEDYFCYDHLVIEFHDCTNTLLI</sequence>
<dbReference type="InParanoid" id="G0MLL4"/>
<reference evidence="4" key="1">
    <citation type="submission" date="2011-07" db="EMBL/GenBank/DDBJ databases">
        <authorList>
            <consortium name="Caenorhabditis brenneri Sequencing and Analysis Consortium"/>
            <person name="Wilson R.K."/>
        </authorList>
    </citation>
    <scope>NUCLEOTIDE SEQUENCE [LARGE SCALE GENOMIC DNA]</scope>
    <source>
        <strain evidence="4">PB2801</strain>
    </source>
</reference>
<dbReference type="PANTHER" id="PTHR32525:SF0">
    <property type="entry name" value="DOMAIN OF UNKNOWN FUNCTION WSN DOMAIN-CONTAINING PROTEIN-RELATED"/>
    <property type="match status" value="1"/>
</dbReference>
<dbReference type="Proteomes" id="UP000008068">
    <property type="component" value="Unassembled WGS sequence"/>
</dbReference>
<dbReference type="PANTHER" id="PTHR32525">
    <property type="entry name" value="PROTEIN-TYROSINE-PHOSPHATASE"/>
    <property type="match status" value="1"/>
</dbReference>
<dbReference type="eggNOG" id="KOG3105">
    <property type="taxonomic scope" value="Eukaryota"/>
</dbReference>
<dbReference type="Pfam" id="PF04236">
    <property type="entry name" value="Transp_Tc5_C"/>
    <property type="match status" value="1"/>
</dbReference>
<organism evidence="4">
    <name type="scientific">Caenorhabditis brenneri</name>
    <name type="common">Nematode worm</name>
    <dbReference type="NCBI Taxonomy" id="135651"/>
    <lineage>
        <taxon>Eukaryota</taxon>
        <taxon>Metazoa</taxon>
        <taxon>Ecdysozoa</taxon>
        <taxon>Nematoda</taxon>
        <taxon>Chromadorea</taxon>
        <taxon>Rhabditida</taxon>
        <taxon>Rhabditina</taxon>
        <taxon>Rhabditomorpha</taxon>
        <taxon>Rhabditoidea</taxon>
        <taxon>Rhabditidae</taxon>
        <taxon>Peloderinae</taxon>
        <taxon>Caenorhabditis</taxon>
    </lineage>
</organism>
<dbReference type="Pfam" id="PF03221">
    <property type="entry name" value="HTH_Tnp_Tc5"/>
    <property type="match status" value="1"/>
</dbReference>
<dbReference type="STRING" id="135651.G0MLL4"/>
<keyword evidence="1" id="KW-0238">DNA-binding</keyword>